<feature type="domain" description="Kinesin-associated microtubule-binding" evidence="2">
    <location>
        <begin position="48"/>
        <end position="157"/>
    </location>
</feature>
<protein>
    <recommendedName>
        <fullName evidence="2">Kinesin-associated microtubule-binding domain-containing protein</fullName>
    </recommendedName>
</protein>
<dbReference type="Pfam" id="PF13931">
    <property type="entry name" value="Microtub_bind"/>
    <property type="match status" value="1"/>
</dbReference>
<dbReference type="Proteomes" id="UP000193920">
    <property type="component" value="Unassembled WGS sequence"/>
</dbReference>
<feature type="region of interest" description="Disordered" evidence="1">
    <location>
        <begin position="83"/>
        <end position="106"/>
    </location>
</feature>
<comment type="caution">
    <text evidence="3">The sequence shown here is derived from an EMBL/GenBank/DDBJ whole genome shotgun (WGS) entry which is preliminary data.</text>
</comment>
<gene>
    <name evidence="3" type="ORF">LY90DRAFT_503869</name>
</gene>
<reference evidence="3 4" key="1">
    <citation type="submission" date="2016-08" db="EMBL/GenBank/DDBJ databases">
        <title>A Parts List for Fungal Cellulosomes Revealed by Comparative Genomics.</title>
        <authorList>
            <consortium name="DOE Joint Genome Institute"/>
            <person name="Haitjema C.H."/>
            <person name="Gilmore S.P."/>
            <person name="Henske J.K."/>
            <person name="Solomon K.V."/>
            <person name="De Groot R."/>
            <person name="Kuo A."/>
            <person name="Mondo S.J."/>
            <person name="Salamov A.A."/>
            <person name="Labutti K."/>
            <person name="Zhao Z."/>
            <person name="Chiniquy J."/>
            <person name="Barry K."/>
            <person name="Brewer H.M."/>
            <person name="Purvine S.O."/>
            <person name="Wright A.T."/>
            <person name="Boxma B."/>
            <person name="Van Alen T."/>
            <person name="Hackstein J.H."/>
            <person name="Baker S.E."/>
            <person name="Grigoriev I.V."/>
            <person name="O'Malley M.A."/>
        </authorList>
    </citation>
    <scope>NUCLEOTIDE SEQUENCE [LARGE SCALE GENOMIC DNA]</scope>
    <source>
        <strain evidence="3 4">G1</strain>
    </source>
</reference>
<dbReference type="AlphaFoldDB" id="A0A1Y2ELB7"/>
<dbReference type="EMBL" id="MCOG01000040">
    <property type="protein sequence ID" value="ORY72339.1"/>
    <property type="molecule type" value="Genomic_DNA"/>
</dbReference>
<accession>A0A1Y2ELB7</accession>
<evidence type="ECO:0000256" key="1">
    <source>
        <dbReference type="SAM" id="MobiDB-lite"/>
    </source>
</evidence>
<dbReference type="InterPro" id="IPR025901">
    <property type="entry name" value="Kinesin-assoc_MT-bd_dom"/>
</dbReference>
<dbReference type="GO" id="GO:0008017">
    <property type="term" value="F:microtubule binding"/>
    <property type="evidence" value="ECO:0007669"/>
    <property type="project" value="InterPro"/>
</dbReference>
<evidence type="ECO:0000313" key="4">
    <source>
        <dbReference type="Proteomes" id="UP000193920"/>
    </source>
</evidence>
<dbReference type="OrthoDB" id="10587584at2759"/>
<organism evidence="3 4">
    <name type="scientific">Neocallimastix californiae</name>
    <dbReference type="NCBI Taxonomy" id="1754190"/>
    <lineage>
        <taxon>Eukaryota</taxon>
        <taxon>Fungi</taxon>
        <taxon>Fungi incertae sedis</taxon>
        <taxon>Chytridiomycota</taxon>
        <taxon>Chytridiomycota incertae sedis</taxon>
        <taxon>Neocallimastigomycetes</taxon>
        <taxon>Neocallimastigales</taxon>
        <taxon>Neocallimastigaceae</taxon>
        <taxon>Neocallimastix</taxon>
    </lineage>
</organism>
<feature type="region of interest" description="Disordered" evidence="1">
    <location>
        <begin position="156"/>
        <end position="177"/>
    </location>
</feature>
<keyword evidence="4" id="KW-1185">Reference proteome</keyword>
<proteinExistence type="predicted"/>
<sequence>MNNIKHFIEEDFKKMNDILDESNTNQEKNTKSKFNRNEENVGELINIKYIPTMNTPKKKTYSYPKTWELTKPHELIINEYKEKQKDDEDFNNTKDHTESSLLIESETSKILKEDSEITFTEPEHENSNLSLKENKKILINNSNKEYIIKPKKRSFSYSNSKEQIEPYNKMPRTNKIK</sequence>
<feature type="compositionally biased region" description="Basic and acidic residues" evidence="1">
    <location>
        <begin position="83"/>
        <end position="98"/>
    </location>
</feature>
<evidence type="ECO:0000259" key="2">
    <source>
        <dbReference type="Pfam" id="PF13931"/>
    </source>
</evidence>
<name>A0A1Y2ELB7_9FUNG</name>
<evidence type="ECO:0000313" key="3">
    <source>
        <dbReference type="EMBL" id="ORY72339.1"/>
    </source>
</evidence>